<dbReference type="SMART" id="SM00490">
    <property type="entry name" value="HELICc"/>
    <property type="match status" value="1"/>
</dbReference>
<dbReference type="EC" id="5.6.2.4" evidence="11"/>
<dbReference type="Gene3D" id="3.40.50.300">
    <property type="entry name" value="P-loop containing nucleotide triphosphate hydrolases"/>
    <property type="match status" value="2"/>
</dbReference>
<dbReference type="FunFam" id="3.40.50.300:FF:000489">
    <property type="entry name" value="Primosome assembly protein PriA"/>
    <property type="match status" value="1"/>
</dbReference>
<evidence type="ECO:0000256" key="4">
    <source>
        <dbReference type="ARBA" id="ARBA00022741"/>
    </source>
</evidence>
<dbReference type="GO" id="GO:0006270">
    <property type="term" value="P:DNA replication initiation"/>
    <property type="evidence" value="ECO:0007669"/>
    <property type="project" value="TreeGrafter"/>
</dbReference>
<evidence type="ECO:0000256" key="7">
    <source>
        <dbReference type="ARBA" id="ARBA00022833"/>
    </source>
</evidence>
<keyword evidence="7" id="KW-0862">Zinc</keyword>
<evidence type="ECO:0000313" key="15">
    <source>
        <dbReference type="Proteomes" id="UP000603434"/>
    </source>
</evidence>
<dbReference type="GO" id="GO:0005524">
    <property type="term" value="F:ATP binding"/>
    <property type="evidence" value="ECO:0007669"/>
    <property type="project" value="UniProtKB-KW"/>
</dbReference>
<dbReference type="Pfam" id="PF00270">
    <property type="entry name" value="DEAD"/>
    <property type="match status" value="1"/>
</dbReference>
<evidence type="ECO:0000256" key="3">
    <source>
        <dbReference type="ARBA" id="ARBA00022723"/>
    </source>
</evidence>
<protein>
    <recommendedName>
        <fullName evidence="11">DNA 3'-5' helicase</fullName>
        <ecNumber evidence="11">5.6.2.4</ecNumber>
    </recommendedName>
</protein>
<dbReference type="InterPro" id="IPR001650">
    <property type="entry name" value="Helicase_C-like"/>
</dbReference>
<reference evidence="14 15" key="1">
    <citation type="submission" date="2020-08" db="EMBL/GenBank/DDBJ databases">
        <title>Bridging the membrane lipid divide: bacteria of the FCB group superphylum have the potential to synthesize archaeal ether lipids.</title>
        <authorList>
            <person name="Villanueva L."/>
            <person name="Von Meijenfeldt F.A.B."/>
            <person name="Westbye A.B."/>
            <person name="Yadav S."/>
            <person name="Hopmans E.C."/>
            <person name="Dutilh B.E."/>
            <person name="Sinninghe Damste J.S."/>
        </authorList>
    </citation>
    <scope>NUCLEOTIDE SEQUENCE [LARGE SCALE GENOMIC DNA]</scope>
    <source>
        <strain evidence="14">NIOZ-UU30</strain>
    </source>
</reference>
<feature type="non-terminal residue" evidence="14">
    <location>
        <position position="1"/>
    </location>
</feature>
<keyword evidence="3" id="KW-0479">Metal-binding</keyword>
<evidence type="ECO:0000256" key="6">
    <source>
        <dbReference type="ARBA" id="ARBA00022806"/>
    </source>
</evidence>
<keyword evidence="8" id="KW-0067">ATP-binding</keyword>
<evidence type="ECO:0000256" key="11">
    <source>
        <dbReference type="ARBA" id="ARBA00034808"/>
    </source>
</evidence>
<evidence type="ECO:0000256" key="9">
    <source>
        <dbReference type="ARBA" id="ARBA00023125"/>
    </source>
</evidence>
<evidence type="ECO:0000256" key="2">
    <source>
        <dbReference type="ARBA" id="ARBA00022705"/>
    </source>
</evidence>
<comment type="caution">
    <text evidence="14">The sequence shown here is derived from an EMBL/GenBank/DDBJ whole genome shotgun (WGS) entry which is preliminary data.</text>
</comment>
<dbReference type="GO" id="GO:0043138">
    <property type="term" value="F:3'-5' DNA helicase activity"/>
    <property type="evidence" value="ECO:0007669"/>
    <property type="project" value="UniProtKB-EC"/>
</dbReference>
<dbReference type="PANTHER" id="PTHR30580:SF0">
    <property type="entry name" value="PRIMOSOMAL PROTEIN N"/>
    <property type="match status" value="1"/>
</dbReference>
<gene>
    <name evidence="14" type="primary">priA</name>
    <name evidence="14" type="ORF">H8E23_10210</name>
</gene>
<evidence type="ECO:0000259" key="13">
    <source>
        <dbReference type="PROSITE" id="PS51192"/>
    </source>
</evidence>
<keyword evidence="5" id="KW-0378">Hydrolase</keyword>
<name>A0A8J6THE8_9BACT</name>
<evidence type="ECO:0000256" key="10">
    <source>
        <dbReference type="ARBA" id="ARBA00023235"/>
    </source>
</evidence>
<feature type="domain" description="Helicase ATP-binding" evidence="13">
    <location>
        <begin position="72"/>
        <end position="238"/>
    </location>
</feature>
<dbReference type="PROSITE" id="PS51192">
    <property type="entry name" value="HELICASE_ATP_BIND_1"/>
    <property type="match status" value="1"/>
</dbReference>
<evidence type="ECO:0000256" key="1">
    <source>
        <dbReference type="ARBA" id="ARBA00022515"/>
    </source>
</evidence>
<dbReference type="HAMAP" id="MF_00983">
    <property type="entry name" value="PriA"/>
    <property type="match status" value="1"/>
</dbReference>
<dbReference type="GO" id="GO:0006269">
    <property type="term" value="P:DNA replication, synthesis of primer"/>
    <property type="evidence" value="ECO:0007669"/>
    <property type="project" value="UniProtKB-KW"/>
</dbReference>
<dbReference type="SMART" id="SM00487">
    <property type="entry name" value="DEXDc"/>
    <property type="match status" value="1"/>
</dbReference>
<dbReference type="InterPro" id="IPR041236">
    <property type="entry name" value="PriA_C"/>
</dbReference>
<keyword evidence="1" id="KW-0639">Primosome</keyword>
<comment type="catalytic activity">
    <reaction evidence="12">
        <text>ATP + H2O = ADP + phosphate + H(+)</text>
        <dbReference type="Rhea" id="RHEA:13065"/>
        <dbReference type="ChEBI" id="CHEBI:15377"/>
        <dbReference type="ChEBI" id="CHEBI:15378"/>
        <dbReference type="ChEBI" id="CHEBI:30616"/>
        <dbReference type="ChEBI" id="CHEBI:43474"/>
        <dbReference type="ChEBI" id="CHEBI:456216"/>
        <dbReference type="EC" id="5.6.2.4"/>
    </reaction>
</comment>
<keyword evidence="10" id="KW-0413">Isomerase</keyword>
<keyword evidence="2" id="KW-0235">DNA replication</keyword>
<dbReference type="NCBIfam" id="TIGR00595">
    <property type="entry name" value="priA"/>
    <property type="match status" value="1"/>
</dbReference>
<evidence type="ECO:0000256" key="12">
    <source>
        <dbReference type="ARBA" id="ARBA00048988"/>
    </source>
</evidence>
<dbReference type="PANTHER" id="PTHR30580">
    <property type="entry name" value="PRIMOSOMAL PROTEIN N"/>
    <property type="match status" value="1"/>
</dbReference>
<evidence type="ECO:0000256" key="5">
    <source>
        <dbReference type="ARBA" id="ARBA00022801"/>
    </source>
</evidence>
<proteinExistence type="inferred from homology"/>
<dbReference type="GO" id="GO:0006302">
    <property type="term" value="P:double-strand break repair"/>
    <property type="evidence" value="ECO:0007669"/>
    <property type="project" value="InterPro"/>
</dbReference>
<dbReference type="Proteomes" id="UP000603434">
    <property type="component" value="Unassembled WGS sequence"/>
</dbReference>
<keyword evidence="4" id="KW-0547">Nucleotide-binding</keyword>
<dbReference type="CDD" id="cd17929">
    <property type="entry name" value="DEXHc_priA"/>
    <property type="match status" value="1"/>
</dbReference>
<dbReference type="InterPro" id="IPR005259">
    <property type="entry name" value="PriA"/>
</dbReference>
<dbReference type="GO" id="GO:1990077">
    <property type="term" value="C:primosome complex"/>
    <property type="evidence" value="ECO:0007669"/>
    <property type="project" value="UniProtKB-KW"/>
</dbReference>
<evidence type="ECO:0000256" key="8">
    <source>
        <dbReference type="ARBA" id="ARBA00022840"/>
    </source>
</evidence>
<dbReference type="InterPro" id="IPR011545">
    <property type="entry name" value="DEAD/DEAH_box_helicase_dom"/>
</dbReference>
<dbReference type="GO" id="GO:0016787">
    <property type="term" value="F:hydrolase activity"/>
    <property type="evidence" value="ECO:0007669"/>
    <property type="project" value="UniProtKB-KW"/>
</dbReference>
<keyword evidence="6" id="KW-0347">Helicase</keyword>
<dbReference type="Pfam" id="PF18074">
    <property type="entry name" value="PriA_C"/>
    <property type="match status" value="1"/>
</dbReference>
<dbReference type="AlphaFoldDB" id="A0A8J6THE8"/>
<keyword evidence="9" id="KW-0238">DNA-binding</keyword>
<dbReference type="Pfam" id="PF18319">
    <property type="entry name" value="Zn_ribbon_PriA"/>
    <property type="match status" value="1"/>
</dbReference>
<sequence>MAAVKAEGEISVQQLTEWYPSAPRIIKSLEQAGFISIFEKQVYRDPLGEPIQPDTAHILTGEQQHAISKIERLLGGGFATCLLTGVTGSGKTEVYLQLAAEAVRRGLCVLVLVPEIALISQMESRFRARFGECVAVLHSRLSDGERYDQWMRIVRRQVNIAIGARSAIFAPFADIGMIIVDEEHDTSYKQDSALRYNARDLAVVRAKLHGGVALLGSATPSIQSYYNVTTKKFVGVTLKERVEKRPLPKITVVDLCTHRDARGSRRFITPELHRAMQETLEHGQQVLLFLNRRGFASYPVCGACGQAIRCKHCDISLTLHQDARAYKCHYCGYTLAATSHCLSCGAHKIRQLGLGTEKVEAAVKVLFPDARTARMDRDTTMRKDSIVNILKGLKNQTTDILVGTQMVAKGHDFPNITLVGIICADLSLNFPDFRACERTFQLLAQVSGRAGRGEFPGRVILQTYNPSHFSIFSATNQDFQAFYNQEISFRKALYYPPFSRMIQLKISGKDKQKTRQHALAVGDLCREVQKSDSVFRNNVEILGPIEAPLAKIASHYRWQILLKGLKVSPLHRFLHKLMFENKAIINSRSVRVVVDVDPFFMM</sequence>
<dbReference type="CDD" id="cd18804">
    <property type="entry name" value="SF2_C_priA"/>
    <property type="match status" value="1"/>
</dbReference>
<dbReference type="InterPro" id="IPR040498">
    <property type="entry name" value="PriA_CRR"/>
</dbReference>
<dbReference type="Pfam" id="PF00271">
    <property type="entry name" value="Helicase_C"/>
    <property type="match status" value="1"/>
</dbReference>
<organism evidence="14 15">
    <name type="scientific">Candidatus Desulfatibia profunda</name>
    <dbReference type="NCBI Taxonomy" id="2841695"/>
    <lineage>
        <taxon>Bacteria</taxon>
        <taxon>Pseudomonadati</taxon>
        <taxon>Thermodesulfobacteriota</taxon>
        <taxon>Desulfobacteria</taxon>
        <taxon>Desulfobacterales</taxon>
        <taxon>Desulfobacterales incertae sedis</taxon>
        <taxon>Candidatus Desulfatibia</taxon>
    </lineage>
</organism>
<dbReference type="GO" id="GO:0046872">
    <property type="term" value="F:metal ion binding"/>
    <property type="evidence" value="ECO:0007669"/>
    <property type="project" value="UniProtKB-KW"/>
</dbReference>
<dbReference type="InterPro" id="IPR014001">
    <property type="entry name" value="Helicase_ATP-bd"/>
</dbReference>
<dbReference type="InterPro" id="IPR027417">
    <property type="entry name" value="P-loop_NTPase"/>
</dbReference>
<dbReference type="GO" id="GO:0003677">
    <property type="term" value="F:DNA binding"/>
    <property type="evidence" value="ECO:0007669"/>
    <property type="project" value="UniProtKB-KW"/>
</dbReference>
<accession>A0A8J6THE8</accession>
<dbReference type="EMBL" id="JACNJH010000150">
    <property type="protein sequence ID" value="MBC8361760.1"/>
    <property type="molecule type" value="Genomic_DNA"/>
</dbReference>
<evidence type="ECO:0000313" key="14">
    <source>
        <dbReference type="EMBL" id="MBC8361760.1"/>
    </source>
</evidence>
<dbReference type="GO" id="GO:0006310">
    <property type="term" value="P:DNA recombination"/>
    <property type="evidence" value="ECO:0007669"/>
    <property type="project" value="InterPro"/>
</dbReference>
<dbReference type="SUPFAM" id="SSF52540">
    <property type="entry name" value="P-loop containing nucleoside triphosphate hydrolases"/>
    <property type="match status" value="1"/>
</dbReference>